<dbReference type="Gene3D" id="1.10.40.30">
    <property type="entry name" value="Fumarase/aspartase (C-terminal domain)"/>
    <property type="match status" value="1"/>
</dbReference>
<dbReference type="Gene3D" id="1.20.200.10">
    <property type="entry name" value="Fumarase/aspartase (Central domain)"/>
    <property type="match status" value="1"/>
</dbReference>
<protein>
    <submittedName>
        <fullName evidence="5">ADSL_C domain-containing protein</fullName>
    </submittedName>
</protein>
<dbReference type="Proteomes" id="UP000274131">
    <property type="component" value="Unassembled WGS sequence"/>
</dbReference>
<dbReference type="OrthoDB" id="406045at2759"/>
<evidence type="ECO:0000313" key="4">
    <source>
        <dbReference type="Proteomes" id="UP000274131"/>
    </source>
</evidence>
<dbReference type="InterPro" id="IPR000362">
    <property type="entry name" value="Fumarate_lyase_fam"/>
</dbReference>
<evidence type="ECO:0000313" key="5">
    <source>
        <dbReference type="WBParaSite" id="EVEC_0001165201-mRNA-1"/>
    </source>
</evidence>
<organism evidence="5">
    <name type="scientific">Enterobius vermicularis</name>
    <name type="common">Human pinworm</name>
    <dbReference type="NCBI Taxonomy" id="51028"/>
    <lineage>
        <taxon>Eukaryota</taxon>
        <taxon>Metazoa</taxon>
        <taxon>Ecdysozoa</taxon>
        <taxon>Nematoda</taxon>
        <taxon>Chromadorea</taxon>
        <taxon>Rhabditida</taxon>
        <taxon>Spirurina</taxon>
        <taxon>Oxyuridomorpha</taxon>
        <taxon>Oxyuroidea</taxon>
        <taxon>Oxyuridae</taxon>
        <taxon>Enterobius</taxon>
    </lineage>
</organism>
<dbReference type="InterPro" id="IPR019468">
    <property type="entry name" value="AdenyloSucc_lyase_C"/>
</dbReference>
<sequence length="490" mass="55694">MTNEHSVYQPVLKSRYCRGSPLLKIFSEENRTLTWRQLWIWLAEAEKELGLKEVTDEMICEMTEAKDKIEWDVLRSEEKRLKHDVMAHAYGYGMVCPKAKGIIHLGATSCFVQDNSDLIIQRDAMDVIIKKLALCLKRLADFSVASAEVVTVGRTHYQPASLVTYGKRAALWSQDLLIVFKDLIRQRDEMRFRGTKGATGTQDSFLTLFHGDSTKVVELDKLVTAKAGFRHRFSVTGQTYTRLQVPEDTTLDCDVLYTLAKLGSALKKICSDIRLLQAFGEIMEPFESEQVGSSAMPYKRNPMKSERVCSLARELINAPQLLLNTVGDQGFERTLDDSAVRRMVIPDSFLTADAILSIFQNIIEGLTLQKENIAIILSTEMPFLCLEKALMWLCEEGADRQEAHHKIREVALVAKEAQKRSSITVESVLNDKFFDKAHVRDRVLELSKNPLLFTGRCGEQVKEFLSEELYPVIINYLDDAKLKERITLDV</sequence>
<dbReference type="GO" id="GO:0005829">
    <property type="term" value="C:cytosol"/>
    <property type="evidence" value="ECO:0007669"/>
    <property type="project" value="TreeGrafter"/>
</dbReference>
<dbReference type="InterPro" id="IPR022761">
    <property type="entry name" value="Fumarate_lyase_N"/>
</dbReference>
<reference evidence="5" key="1">
    <citation type="submission" date="2017-02" db="UniProtKB">
        <authorList>
            <consortium name="WormBaseParasite"/>
        </authorList>
    </citation>
    <scope>IDENTIFICATION</scope>
</reference>
<dbReference type="InterPro" id="IPR008948">
    <property type="entry name" value="L-Aspartase-like"/>
</dbReference>
<dbReference type="Gene3D" id="1.10.275.60">
    <property type="match status" value="1"/>
</dbReference>
<dbReference type="GO" id="GO:0004018">
    <property type="term" value="F:N6-(1,2-dicarboxyethyl)AMP AMP-lyase (fumarate-forming) activity"/>
    <property type="evidence" value="ECO:0007669"/>
    <property type="project" value="TreeGrafter"/>
</dbReference>
<dbReference type="AlphaFoldDB" id="A0A0N4VL92"/>
<gene>
    <name evidence="3" type="ORF">EVEC_LOCUS10938</name>
</gene>
<evidence type="ECO:0000259" key="2">
    <source>
        <dbReference type="SMART" id="SM00998"/>
    </source>
</evidence>
<feature type="domain" description="Adenylosuccinate lyase C-terminal" evidence="2">
    <location>
        <begin position="381"/>
        <end position="465"/>
    </location>
</feature>
<dbReference type="GO" id="GO:0044208">
    <property type="term" value="P:'de novo' AMP biosynthetic process"/>
    <property type="evidence" value="ECO:0007669"/>
    <property type="project" value="TreeGrafter"/>
</dbReference>
<dbReference type="GO" id="GO:0070626">
    <property type="term" value="F:(S)-2-(5-amino-1-(5-phospho-D-ribosyl)imidazole-4-carboxamido) succinate lyase (fumarate-forming) activity"/>
    <property type="evidence" value="ECO:0007669"/>
    <property type="project" value="TreeGrafter"/>
</dbReference>
<dbReference type="WBParaSite" id="EVEC_0001165201-mRNA-1">
    <property type="protein sequence ID" value="EVEC_0001165201-mRNA-1"/>
    <property type="gene ID" value="EVEC_0001165201"/>
</dbReference>
<dbReference type="EMBL" id="UXUI01011364">
    <property type="protein sequence ID" value="VDD96187.1"/>
    <property type="molecule type" value="Genomic_DNA"/>
</dbReference>
<dbReference type="Pfam" id="PF00206">
    <property type="entry name" value="Lyase_1"/>
    <property type="match status" value="1"/>
</dbReference>
<keyword evidence="1" id="KW-0456">Lyase</keyword>
<dbReference type="STRING" id="51028.A0A0N4VL92"/>
<dbReference type="PANTHER" id="PTHR43172:SF1">
    <property type="entry name" value="ADENYLOSUCCINATE LYASE"/>
    <property type="match status" value="1"/>
</dbReference>
<dbReference type="SMART" id="SM00998">
    <property type="entry name" value="ADSL_C"/>
    <property type="match status" value="1"/>
</dbReference>
<proteinExistence type="predicted"/>
<name>A0A0N4VL92_ENTVE</name>
<dbReference type="InterPro" id="IPR020557">
    <property type="entry name" value="Fumarate_lyase_CS"/>
</dbReference>
<dbReference type="PANTHER" id="PTHR43172">
    <property type="entry name" value="ADENYLOSUCCINATE LYASE"/>
    <property type="match status" value="1"/>
</dbReference>
<keyword evidence="4" id="KW-1185">Reference proteome</keyword>
<dbReference type="PROSITE" id="PS00163">
    <property type="entry name" value="FUMARATE_LYASES"/>
    <property type="match status" value="1"/>
</dbReference>
<dbReference type="PRINTS" id="PR00149">
    <property type="entry name" value="FUMRATELYASE"/>
</dbReference>
<dbReference type="SUPFAM" id="SSF48557">
    <property type="entry name" value="L-aspartase-like"/>
    <property type="match status" value="1"/>
</dbReference>
<accession>A0A0N4VL92</accession>
<reference evidence="3 4" key="2">
    <citation type="submission" date="2018-10" db="EMBL/GenBank/DDBJ databases">
        <authorList>
            <consortium name="Pathogen Informatics"/>
        </authorList>
    </citation>
    <scope>NUCLEOTIDE SEQUENCE [LARGE SCALE GENOMIC DNA]</scope>
</reference>
<evidence type="ECO:0000256" key="1">
    <source>
        <dbReference type="ARBA" id="ARBA00023239"/>
    </source>
</evidence>
<evidence type="ECO:0000313" key="3">
    <source>
        <dbReference type="EMBL" id="VDD96187.1"/>
    </source>
</evidence>